<dbReference type="Proteomes" id="UP001056201">
    <property type="component" value="Chromosome 1"/>
</dbReference>
<sequence length="155" mass="16892">MGAIDELPAAPPAEGGFVAQYLPALLTQAAAHLVGDFAEQVRAAGLSVLEWRVLATLADGGPVPLGLLARRAATKQPTLTRLIDRLAQQTLVQREPDPQDRRQTLLRITPAGHTTVRRLIQQAQAHQHQQRQQFGDARWQQLVGLLQALVPDGQL</sequence>
<reference evidence="2" key="1">
    <citation type="submission" date="2022-05" db="EMBL/GenBank/DDBJ databases">
        <title>An RpoN-dependent PEP-CTERM gene is involved in floc formation of an Aquincola tertiaricarbonis strain.</title>
        <authorList>
            <person name="Qiu D."/>
            <person name="Xia M."/>
        </authorList>
    </citation>
    <scope>NUCLEOTIDE SEQUENCE</scope>
    <source>
        <strain evidence="2">RN12</strain>
    </source>
</reference>
<proteinExistence type="predicted"/>
<dbReference type="InterPro" id="IPR036388">
    <property type="entry name" value="WH-like_DNA-bd_sf"/>
</dbReference>
<dbReference type="InterPro" id="IPR039422">
    <property type="entry name" value="MarR/SlyA-like"/>
</dbReference>
<feature type="domain" description="HTH marR-type" evidence="1">
    <location>
        <begin position="19"/>
        <end position="151"/>
    </location>
</feature>
<dbReference type="RefSeq" id="WP_250194061.1">
    <property type="nucleotide sequence ID" value="NZ_CP097635.1"/>
</dbReference>
<dbReference type="EMBL" id="CP097635">
    <property type="protein sequence ID" value="URI05796.1"/>
    <property type="molecule type" value="Genomic_DNA"/>
</dbReference>
<organism evidence="2 3">
    <name type="scientific">Aquincola tertiaricarbonis</name>
    <dbReference type="NCBI Taxonomy" id="391953"/>
    <lineage>
        <taxon>Bacteria</taxon>
        <taxon>Pseudomonadati</taxon>
        <taxon>Pseudomonadota</taxon>
        <taxon>Betaproteobacteria</taxon>
        <taxon>Burkholderiales</taxon>
        <taxon>Sphaerotilaceae</taxon>
        <taxon>Aquincola</taxon>
    </lineage>
</organism>
<evidence type="ECO:0000259" key="1">
    <source>
        <dbReference type="PROSITE" id="PS50995"/>
    </source>
</evidence>
<dbReference type="PANTHER" id="PTHR33164">
    <property type="entry name" value="TRANSCRIPTIONAL REGULATOR, MARR FAMILY"/>
    <property type="match status" value="1"/>
</dbReference>
<name>A0ABY4S3U5_AQUTE</name>
<dbReference type="Pfam" id="PF01047">
    <property type="entry name" value="MarR"/>
    <property type="match status" value="1"/>
</dbReference>
<dbReference type="SMART" id="SM00347">
    <property type="entry name" value="HTH_MARR"/>
    <property type="match status" value="1"/>
</dbReference>
<dbReference type="Gene3D" id="1.10.10.10">
    <property type="entry name" value="Winged helix-like DNA-binding domain superfamily/Winged helix DNA-binding domain"/>
    <property type="match status" value="1"/>
</dbReference>
<evidence type="ECO:0000313" key="3">
    <source>
        <dbReference type="Proteomes" id="UP001056201"/>
    </source>
</evidence>
<dbReference type="SUPFAM" id="SSF46785">
    <property type="entry name" value="Winged helix' DNA-binding domain"/>
    <property type="match status" value="1"/>
</dbReference>
<evidence type="ECO:0000313" key="2">
    <source>
        <dbReference type="EMBL" id="URI05796.1"/>
    </source>
</evidence>
<dbReference type="PROSITE" id="PS50995">
    <property type="entry name" value="HTH_MARR_2"/>
    <property type="match status" value="1"/>
</dbReference>
<dbReference type="PANTHER" id="PTHR33164:SF43">
    <property type="entry name" value="HTH-TYPE TRANSCRIPTIONAL REPRESSOR YETL"/>
    <property type="match status" value="1"/>
</dbReference>
<accession>A0ABY4S3U5</accession>
<dbReference type="InterPro" id="IPR036390">
    <property type="entry name" value="WH_DNA-bd_sf"/>
</dbReference>
<gene>
    <name evidence="2" type="ORF">MW290_07520</name>
</gene>
<keyword evidence="3" id="KW-1185">Reference proteome</keyword>
<dbReference type="InterPro" id="IPR000835">
    <property type="entry name" value="HTH_MarR-typ"/>
</dbReference>
<protein>
    <submittedName>
        <fullName evidence="2">MarR family transcriptional regulator</fullName>
    </submittedName>
</protein>